<evidence type="ECO:0000313" key="2">
    <source>
        <dbReference type="EMBL" id="SFB11371.1"/>
    </source>
</evidence>
<organism evidence="2 3">
    <name type="scientific">Algoriphagus aquimarinus</name>
    <dbReference type="NCBI Taxonomy" id="237018"/>
    <lineage>
        <taxon>Bacteria</taxon>
        <taxon>Pseudomonadati</taxon>
        <taxon>Bacteroidota</taxon>
        <taxon>Cytophagia</taxon>
        <taxon>Cytophagales</taxon>
        <taxon>Cyclobacteriaceae</taxon>
        <taxon>Algoriphagus</taxon>
    </lineage>
</organism>
<sequence>MKKQFLNFLTLSALMGTIVLSSCSDDNGGDPIEPPVEQEDRFITVAGALMADNPGDGNGGTMVYSVSIEEAKDPETQISVYTEGFGVKSNRTARLQSSEDGSTLFNIAYTGDNGGEFSKYTVNGGDSFVQSDVSVNISQYAGTSPRWLKLNDGDKTGIALNMANIAANNAPAGNTPDAAFAYYRGVATVLALDLQESLIRSYVQYEIPLTEEEEAEGHTIFRLDGSVLNKAGDKLIIGTWMRKYNVATGETEGDYERLGSKSVVVDYPSFANPSVINSTVGHGDNSGYRSHYSYLGDDGNIYQATERDPAGSYILRINQSNVYDDSYVFSLNHALGLSGVTIEAWQYAQDGKAFALISHDGAENGFVVWMDLDARTASIVDMPYDADLEFNQYQGFVVDGIDVYMAVTPVGKDGNIYILNSNTGVATKGATLVNQPGNHYIGIF</sequence>
<protein>
    <recommendedName>
        <fullName evidence="4">DUF4374 domain-containing protein</fullName>
    </recommendedName>
</protein>
<proteinExistence type="predicted"/>
<gene>
    <name evidence="2" type="ORF">SAMN04489723_104266</name>
</gene>
<evidence type="ECO:0000313" key="3">
    <source>
        <dbReference type="Proteomes" id="UP000198790"/>
    </source>
</evidence>
<keyword evidence="3" id="KW-1185">Reference proteome</keyword>
<keyword evidence="1" id="KW-0732">Signal</keyword>
<name>A0A1I0YDR4_9BACT</name>
<dbReference type="Proteomes" id="UP000198790">
    <property type="component" value="Unassembled WGS sequence"/>
</dbReference>
<accession>A0A1I0YDR4</accession>
<dbReference type="STRING" id="237018.SAMN04489723_104266"/>
<feature type="signal peptide" evidence="1">
    <location>
        <begin position="1"/>
        <end position="24"/>
    </location>
</feature>
<feature type="chain" id="PRO_5011652297" description="DUF4374 domain-containing protein" evidence="1">
    <location>
        <begin position="25"/>
        <end position="444"/>
    </location>
</feature>
<dbReference type="RefSeq" id="WP_092895787.1">
    <property type="nucleotide sequence ID" value="NZ_FOKK01000004.1"/>
</dbReference>
<dbReference type="OrthoDB" id="1122951at2"/>
<dbReference type="AlphaFoldDB" id="A0A1I0YDR4"/>
<dbReference type="EMBL" id="FOKK01000004">
    <property type="protein sequence ID" value="SFB11371.1"/>
    <property type="molecule type" value="Genomic_DNA"/>
</dbReference>
<evidence type="ECO:0008006" key="4">
    <source>
        <dbReference type="Google" id="ProtNLM"/>
    </source>
</evidence>
<reference evidence="2 3" key="1">
    <citation type="submission" date="2016-10" db="EMBL/GenBank/DDBJ databases">
        <authorList>
            <person name="de Groot N.N."/>
        </authorList>
    </citation>
    <scope>NUCLEOTIDE SEQUENCE [LARGE SCALE GENOMIC DNA]</scope>
    <source>
        <strain evidence="2 3">DSM 23399</strain>
    </source>
</reference>
<dbReference type="PROSITE" id="PS51257">
    <property type="entry name" value="PROKAR_LIPOPROTEIN"/>
    <property type="match status" value="1"/>
</dbReference>
<evidence type="ECO:0000256" key="1">
    <source>
        <dbReference type="SAM" id="SignalP"/>
    </source>
</evidence>